<dbReference type="EMBL" id="SGWQ01000001">
    <property type="protein sequence ID" value="RZS44236.1"/>
    <property type="molecule type" value="Genomic_DNA"/>
</dbReference>
<dbReference type="SUPFAM" id="SSF53474">
    <property type="entry name" value="alpha/beta-Hydrolases"/>
    <property type="match status" value="1"/>
</dbReference>
<protein>
    <submittedName>
        <fullName evidence="2">Pimeloyl-ACP methyl ester carboxylesterase</fullName>
    </submittedName>
</protein>
<gene>
    <name evidence="2" type="ORF">EV193_101111</name>
</gene>
<dbReference type="InterPro" id="IPR029058">
    <property type="entry name" value="AB_hydrolase_fold"/>
</dbReference>
<dbReference type="InterPro" id="IPR000073">
    <property type="entry name" value="AB_hydrolase_1"/>
</dbReference>
<dbReference type="PANTHER" id="PTHR43194">
    <property type="entry name" value="HYDROLASE ALPHA/BETA FOLD FAMILY"/>
    <property type="match status" value="1"/>
</dbReference>
<organism evidence="2 3">
    <name type="scientific">Herbihabitans rhizosphaerae</name>
    <dbReference type="NCBI Taxonomy" id="1872711"/>
    <lineage>
        <taxon>Bacteria</taxon>
        <taxon>Bacillati</taxon>
        <taxon>Actinomycetota</taxon>
        <taxon>Actinomycetes</taxon>
        <taxon>Pseudonocardiales</taxon>
        <taxon>Pseudonocardiaceae</taxon>
        <taxon>Herbihabitans</taxon>
    </lineage>
</organism>
<reference evidence="2 3" key="1">
    <citation type="submission" date="2019-02" db="EMBL/GenBank/DDBJ databases">
        <title>Genomic Encyclopedia of Type Strains, Phase IV (KMG-IV): sequencing the most valuable type-strain genomes for metagenomic binning, comparative biology and taxonomic classification.</title>
        <authorList>
            <person name="Goeker M."/>
        </authorList>
    </citation>
    <scope>NUCLEOTIDE SEQUENCE [LARGE SCALE GENOMIC DNA]</scope>
    <source>
        <strain evidence="2 3">DSM 101727</strain>
    </source>
</reference>
<dbReference type="RefSeq" id="WP_130341945.1">
    <property type="nucleotide sequence ID" value="NZ_SGWQ01000001.1"/>
</dbReference>
<proteinExistence type="predicted"/>
<dbReference type="OrthoDB" id="3211023at2"/>
<sequence length="287" mass="29862">MYSVLSPHAATRVELPGRYGAIAALRAEPAGDAIALLVPGYTGSKEDFAPMIDPIAAAGIGVLAIDLPGQHESPGPDDEQAYSPTALGLVVSELAGKLAAEGATVLLLGHSFGGLVARGAMLAGAPVAGLTLMDTGPGELPPGPRRQVVEAGRQIMASGGIVAAQQVRELLDAKAPNWADKTPRVREFLRTRFLASSPQGLLGMGDGLRTEPDRVPELAAVLRRTAAPCLVVCGESDDAWPVAAQRDMAERLEADFAVVPGAAHSPNIENPERLLDTLLPTWQAWLA</sequence>
<evidence type="ECO:0000313" key="2">
    <source>
        <dbReference type="EMBL" id="RZS44236.1"/>
    </source>
</evidence>
<feature type="domain" description="AB hydrolase-1" evidence="1">
    <location>
        <begin position="36"/>
        <end position="276"/>
    </location>
</feature>
<dbReference type="PANTHER" id="PTHR43194:SF2">
    <property type="entry name" value="PEROXISOMAL MEMBRANE PROTEIN LPX1"/>
    <property type="match status" value="1"/>
</dbReference>
<comment type="caution">
    <text evidence="2">The sequence shown here is derived from an EMBL/GenBank/DDBJ whole genome shotgun (WGS) entry which is preliminary data.</text>
</comment>
<dbReference type="GO" id="GO:0003824">
    <property type="term" value="F:catalytic activity"/>
    <property type="evidence" value="ECO:0007669"/>
    <property type="project" value="UniProtKB-ARBA"/>
</dbReference>
<name>A0A4Q7L4U9_9PSEU</name>
<dbReference type="Proteomes" id="UP000294257">
    <property type="component" value="Unassembled WGS sequence"/>
</dbReference>
<evidence type="ECO:0000259" key="1">
    <source>
        <dbReference type="Pfam" id="PF12697"/>
    </source>
</evidence>
<accession>A0A4Q7L4U9</accession>
<evidence type="ECO:0000313" key="3">
    <source>
        <dbReference type="Proteomes" id="UP000294257"/>
    </source>
</evidence>
<dbReference type="Gene3D" id="3.40.50.1820">
    <property type="entry name" value="alpha/beta hydrolase"/>
    <property type="match status" value="1"/>
</dbReference>
<keyword evidence="3" id="KW-1185">Reference proteome</keyword>
<dbReference type="Pfam" id="PF12697">
    <property type="entry name" value="Abhydrolase_6"/>
    <property type="match status" value="1"/>
</dbReference>
<dbReference type="AlphaFoldDB" id="A0A4Q7L4U9"/>
<dbReference type="InterPro" id="IPR050228">
    <property type="entry name" value="Carboxylesterase_BioH"/>
</dbReference>